<keyword evidence="1" id="KW-1133">Transmembrane helix</keyword>
<comment type="caution">
    <text evidence="2">The sequence shown here is derived from an EMBL/GenBank/DDBJ whole genome shotgun (WGS) entry which is preliminary data.</text>
</comment>
<proteinExistence type="predicted"/>
<reference evidence="2" key="1">
    <citation type="submission" date="2023-05" db="EMBL/GenBank/DDBJ databases">
        <authorList>
            <person name="Zhang X."/>
        </authorList>
    </citation>
    <scope>NUCLEOTIDE SEQUENCE</scope>
    <source>
        <strain evidence="2">YF14B1</strain>
    </source>
</reference>
<dbReference type="EMBL" id="JASJOS010000010">
    <property type="protein sequence ID" value="MDJ1483182.1"/>
    <property type="molecule type" value="Genomic_DNA"/>
</dbReference>
<dbReference type="AlphaFoldDB" id="A0AAE3U903"/>
<accession>A0AAE3U903</accession>
<feature type="transmembrane region" description="Helical" evidence="1">
    <location>
        <begin position="38"/>
        <end position="59"/>
    </location>
</feature>
<dbReference type="RefSeq" id="WP_313982808.1">
    <property type="nucleotide sequence ID" value="NZ_JASJOS010000010.1"/>
</dbReference>
<keyword evidence="1" id="KW-0472">Membrane</keyword>
<sequence length="185" mass="21804">MSFWDKDENSPHFEVFPLSASDQDTLRTEIHNLYQARWGMWILLVGVVVGAFFLLRMFLPITWAGAWKISLGIYVGLGVLSWIWLSWDIRRLKEDLRYGLKNKLQTVACLDDDVSTDTQMKKKSTKYVTLKYPYTATQRKSFYLRTRNEELDLKEKLELEYVEKSGFILSLRNISFINRSEDTIE</sequence>
<name>A0AAE3U903_9BACT</name>
<dbReference type="Proteomes" id="UP001241110">
    <property type="component" value="Unassembled WGS sequence"/>
</dbReference>
<evidence type="ECO:0000256" key="1">
    <source>
        <dbReference type="SAM" id="Phobius"/>
    </source>
</evidence>
<protein>
    <submittedName>
        <fullName evidence="2">Uncharacterized protein</fullName>
    </submittedName>
</protein>
<evidence type="ECO:0000313" key="3">
    <source>
        <dbReference type="Proteomes" id="UP001241110"/>
    </source>
</evidence>
<gene>
    <name evidence="2" type="ORF">QNI16_21975</name>
</gene>
<keyword evidence="1" id="KW-0812">Transmembrane</keyword>
<feature type="transmembrane region" description="Helical" evidence="1">
    <location>
        <begin position="65"/>
        <end position="87"/>
    </location>
</feature>
<evidence type="ECO:0000313" key="2">
    <source>
        <dbReference type="EMBL" id="MDJ1483182.1"/>
    </source>
</evidence>
<organism evidence="2 3">
    <name type="scientific">Xanthocytophaga flava</name>
    <dbReference type="NCBI Taxonomy" id="3048013"/>
    <lineage>
        <taxon>Bacteria</taxon>
        <taxon>Pseudomonadati</taxon>
        <taxon>Bacteroidota</taxon>
        <taxon>Cytophagia</taxon>
        <taxon>Cytophagales</taxon>
        <taxon>Rhodocytophagaceae</taxon>
        <taxon>Xanthocytophaga</taxon>
    </lineage>
</organism>